<dbReference type="Pfam" id="PF07238">
    <property type="entry name" value="PilZ"/>
    <property type="match status" value="1"/>
</dbReference>
<reference evidence="2 3" key="1">
    <citation type="journal article" date="2016" name="Int. J. Syst. Evol. Microbiol.">
        <title>Nocardioides albidus sp. nov., an actinobacterium isolated from garden soil.</title>
        <authorList>
            <person name="Singh H."/>
            <person name="Du J."/>
            <person name="Trinh H."/>
            <person name="Won K."/>
            <person name="Yang J.E."/>
            <person name="Yin C."/>
            <person name="Kook M."/>
            <person name="Yi T.H."/>
        </authorList>
    </citation>
    <scope>NUCLEOTIDE SEQUENCE [LARGE SCALE GENOMIC DNA]</scope>
    <source>
        <strain evidence="2 3">CCTCC AB 2015297</strain>
    </source>
</reference>
<sequence>MQQTARDREAPPDLHPTVLQTVTLTLRPTVGEPVALETKVLDLEPQPDGPTTLVVACPNGLDPREHHFDVTLAWTYPLGRMECSVSTSPGRRAYGDVWLLRPSAPVARLQERAYFRARISMPVLLRWTPEVEGTPPVQATEATPSAESAGPAQVDLMGVVVDVSEGGLLASVRTAPPPVGTTVEATVRVDGDNLVHQARVVRHVRFAGDGLGVAVVFAEPPVHGDRIRRLVFETERRRRRR</sequence>
<dbReference type="OrthoDB" id="3776499at2"/>
<proteinExistence type="predicted"/>
<accession>A0A5C4VUU8</accession>
<dbReference type="RefSeq" id="WP_139623052.1">
    <property type="nucleotide sequence ID" value="NZ_VDMP01000024.1"/>
</dbReference>
<feature type="domain" description="PilZ" evidence="1">
    <location>
        <begin position="156"/>
        <end position="233"/>
    </location>
</feature>
<evidence type="ECO:0000259" key="1">
    <source>
        <dbReference type="Pfam" id="PF07238"/>
    </source>
</evidence>
<dbReference type="Proteomes" id="UP000313231">
    <property type="component" value="Unassembled WGS sequence"/>
</dbReference>
<protein>
    <submittedName>
        <fullName evidence="2">PilZ domain-containing protein</fullName>
    </submittedName>
</protein>
<gene>
    <name evidence="2" type="ORF">FHP29_11810</name>
</gene>
<keyword evidence="3" id="KW-1185">Reference proteome</keyword>
<evidence type="ECO:0000313" key="3">
    <source>
        <dbReference type="Proteomes" id="UP000313231"/>
    </source>
</evidence>
<dbReference type="EMBL" id="VDMP01000024">
    <property type="protein sequence ID" value="TNM39561.1"/>
    <property type="molecule type" value="Genomic_DNA"/>
</dbReference>
<comment type="caution">
    <text evidence="2">The sequence shown here is derived from an EMBL/GenBank/DDBJ whole genome shotgun (WGS) entry which is preliminary data.</text>
</comment>
<dbReference type="GO" id="GO:0035438">
    <property type="term" value="F:cyclic-di-GMP binding"/>
    <property type="evidence" value="ECO:0007669"/>
    <property type="project" value="InterPro"/>
</dbReference>
<evidence type="ECO:0000313" key="2">
    <source>
        <dbReference type="EMBL" id="TNM39561.1"/>
    </source>
</evidence>
<organism evidence="2 3">
    <name type="scientific">Nocardioides albidus</name>
    <dbReference type="NCBI Taxonomy" id="1517589"/>
    <lineage>
        <taxon>Bacteria</taxon>
        <taxon>Bacillati</taxon>
        <taxon>Actinomycetota</taxon>
        <taxon>Actinomycetes</taxon>
        <taxon>Propionibacteriales</taxon>
        <taxon>Nocardioidaceae</taxon>
        <taxon>Nocardioides</taxon>
    </lineage>
</organism>
<dbReference type="InterPro" id="IPR009875">
    <property type="entry name" value="PilZ_domain"/>
</dbReference>
<dbReference type="AlphaFoldDB" id="A0A5C4VUU8"/>
<name>A0A5C4VUU8_9ACTN</name>